<protein>
    <submittedName>
        <fullName evidence="1">Uncharacterized protein</fullName>
    </submittedName>
</protein>
<name>A0ACC1HEK0_9FUNG</name>
<organism evidence="1 2">
    <name type="scientific">Spiromyces aspiralis</name>
    <dbReference type="NCBI Taxonomy" id="68401"/>
    <lineage>
        <taxon>Eukaryota</taxon>
        <taxon>Fungi</taxon>
        <taxon>Fungi incertae sedis</taxon>
        <taxon>Zoopagomycota</taxon>
        <taxon>Kickxellomycotina</taxon>
        <taxon>Kickxellomycetes</taxon>
        <taxon>Kickxellales</taxon>
        <taxon>Kickxellaceae</taxon>
        <taxon>Spiromyces</taxon>
    </lineage>
</organism>
<reference evidence="1" key="1">
    <citation type="submission" date="2022-06" db="EMBL/GenBank/DDBJ databases">
        <title>Phylogenomic reconstructions and comparative analyses of Kickxellomycotina fungi.</title>
        <authorList>
            <person name="Reynolds N.K."/>
            <person name="Stajich J.E."/>
            <person name="Barry K."/>
            <person name="Grigoriev I.V."/>
            <person name="Crous P."/>
            <person name="Smith M.E."/>
        </authorList>
    </citation>
    <scope>NUCLEOTIDE SEQUENCE</scope>
    <source>
        <strain evidence="1">RSA 2271</strain>
    </source>
</reference>
<proteinExistence type="predicted"/>
<dbReference type="EMBL" id="JAMZIH010005550">
    <property type="protein sequence ID" value="KAJ1674998.1"/>
    <property type="molecule type" value="Genomic_DNA"/>
</dbReference>
<accession>A0ACC1HEK0</accession>
<comment type="caution">
    <text evidence="1">The sequence shown here is derived from an EMBL/GenBank/DDBJ whole genome shotgun (WGS) entry which is preliminary data.</text>
</comment>
<evidence type="ECO:0000313" key="1">
    <source>
        <dbReference type="EMBL" id="KAJ1674998.1"/>
    </source>
</evidence>
<keyword evidence="2" id="KW-1185">Reference proteome</keyword>
<sequence length="721" mass="79705">RSAYLLGAAAACILLPASSGAHNHRHRDVLPFGPLGSRHTSYRVFNTPRRSTAPTATTFAGSGHSSPSPPLLLQAGAEHADDYYSALIAVQTYIDTEWQAHPSEYRVTDAYRTEHTGITHVYLRRTVDGLDIVNDNANFNVDHKGQILSVGKTAPHAGPVKTARHAWPQEVLREWGELQRVTSRAAEATVNRATYAAQEALQRIRHHYGAPGDRQRLFSRWWGALGARPSGSIISPIEAFGALMRKVGSPLTTARMLDEIAIQATLDAGGEPALTLTNVPLSLAVDGRALAKPAFIWLADGQLAPVWDLEVEQRDDWWHAHVDARLGSVHSLVNWVQDASYRVLPLGINDITVGNRTMVLNPEAKLASPLGWHAQSEAATFTTTVGNNVWAQENRNGGWNWRTNYRPSGGRALHFDFPLDLTRDPSEYLDASVSQLFYVTNSLHDLFYRYGFNETAGNFQENNIGRGGREKDGLIANAQDGTYFNNADMATPPDGRRPKMRMFVWTETVPYRDGVFDQGIVIHEYSHGISTRLTGGPMNSGCLPWGESGGMGEGWGDFFATLIRLKPHHSRQSTFTMGEYVTDGGVRKYPYSTDMQVNPSTYQFLDRSAYWGVHAQGEVWAVMLYDMMWNLIDKHGFTSDLFSRNLQYGNTLALQLVIDGLKLQPCLPSFSDARDAILLADVALTGGENQCEIWAAFAKRGLGEDAKVSDDTPWGGGHRTE</sequence>
<feature type="non-terminal residue" evidence="1">
    <location>
        <position position="1"/>
    </location>
</feature>
<gene>
    <name evidence="1" type="ORF">EV182_002140</name>
</gene>
<evidence type="ECO:0000313" key="2">
    <source>
        <dbReference type="Proteomes" id="UP001145114"/>
    </source>
</evidence>
<feature type="non-terminal residue" evidence="1">
    <location>
        <position position="721"/>
    </location>
</feature>
<dbReference type="Proteomes" id="UP001145114">
    <property type="component" value="Unassembled WGS sequence"/>
</dbReference>